<dbReference type="RefSeq" id="WP_133363465.1">
    <property type="nucleotide sequence ID" value="NZ_CP037940.1"/>
</dbReference>
<dbReference type="CDD" id="cd00077">
    <property type="entry name" value="HDc"/>
    <property type="match status" value="1"/>
</dbReference>
<dbReference type="OrthoDB" id="9797344at2"/>
<sequence length="220" mass="24306">MKQEVQLQAITEFTERVLGGDKSGHDMSHIHRVVQSARAILATEPTADPFIVIAAATLHDTYDDKLFTDVAAAKADVVAMLIANAVSSDTQAAIFFIIDNMSWSKTMNGEGLPLDINGQIVQDADRLDAIGAMSIARVFIFGGGHGHIMYDPAIKPRTSMSKAEYRRDDEGTMINHFYEKLLLLVDHLNTTKAKTVGAHRQQIMLDYLAAFKEEWDGKDL</sequence>
<gene>
    <name evidence="1" type="ORF">EQG49_07880</name>
</gene>
<dbReference type="Proteomes" id="UP000292886">
    <property type="component" value="Chromosome"/>
</dbReference>
<evidence type="ECO:0000313" key="1">
    <source>
        <dbReference type="EMBL" id="QBO36388.1"/>
    </source>
</evidence>
<accession>A0A4P6YUD9</accession>
<dbReference type="Gene3D" id="1.20.58.1910">
    <property type="match status" value="1"/>
</dbReference>
<dbReference type="SUPFAM" id="SSF109604">
    <property type="entry name" value="HD-domain/PDEase-like"/>
    <property type="match status" value="1"/>
</dbReference>
<proteinExistence type="predicted"/>
<dbReference type="PANTHER" id="PTHR33594:SF1">
    <property type="entry name" value="HD_PDEASE DOMAIN-CONTAINING PROTEIN"/>
    <property type="match status" value="1"/>
</dbReference>
<keyword evidence="2" id="KW-1185">Reference proteome</keyword>
<protein>
    <submittedName>
        <fullName evidence="1">HD domain-containing protein</fullName>
    </submittedName>
</protein>
<evidence type="ECO:0000313" key="2">
    <source>
        <dbReference type="Proteomes" id="UP000292886"/>
    </source>
</evidence>
<dbReference type="KEGG" id="wei:EQG49_07880"/>
<dbReference type="AlphaFoldDB" id="A0A4P6YUD9"/>
<dbReference type="InterPro" id="IPR003607">
    <property type="entry name" value="HD/PDEase_dom"/>
</dbReference>
<name>A0A4P6YUD9_9LACO</name>
<dbReference type="PANTHER" id="PTHR33594">
    <property type="entry name" value="SUPERFAMILY HYDROLASE, PUTATIVE (AFU_ORTHOLOGUE AFUA_1G03035)-RELATED"/>
    <property type="match status" value="1"/>
</dbReference>
<organism evidence="1 2">
    <name type="scientific">Periweissella cryptocerci</name>
    <dbReference type="NCBI Taxonomy" id="2506420"/>
    <lineage>
        <taxon>Bacteria</taxon>
        <taxon>Bacillati</taxon>
        <taxon>Bacillota</taxon>
        <taxon>Bacilli</taxon>
        <taxon>Lactobacillales</taxon>
        <taxon>Lactobacillaceae</taxon>
        <taxon>Periweissella</taxon>
    </lineage>
</organism>
<dbReference type="EMBL" id="CP037940">
    <property type="protein sequence ID" value="QBO36388.1"/>
    <property type="molecule type" value="Genomic_DNA"/>
</dbReference>
<dbReference type="Gene3D" id="1.10.472.50">
    <property type="entry name" value="HD-domain/PDEase-like"/>
    <property type="match status" value="1"/>
</dbReference>
<reference evidence="2" key="1">
    <citation type="submission" date="2019-03" db="EMBL/GenBank/DDBJ databases">
        <title>Weissella sp. 26KH-42 Genome sequencing.</title>
        <authorList>
            <person name="Heo J."/>
            <person name="Kim S.-J."/>
            <person name="Kim J.-S."/>
            <person name="Hong S.-B."/>
            <person name="Kwon S.-W."/>
        </authorList>
    </citation>
    <scope>NUCLEOTIDE SEQUENCE [LARGE SCALE GENOMIC DNA]</scope>
    <source>
        <strain evidence="2">26KH-42</strain>
    </source>
</reference>